<dbReference type="Proteomes" id="UP000032414">
    <property type="component" value="Chromosome I"/>
</dbReference>
<feature type="signal peptide" evidence="4">
    <location>
        <begin position="1"/>
        <end position="23"/>
    </location>
</feature>
<dbReference type="PROSITE" id="PS51257">
    <property type="entry name" value="PROKAR_LIPOPROTEIN"/>
    <property type="match status" value="1"/>
</dbReference>
<keyword evidence="4" id="KW-0732">Signal</keyword>
<dbReference type="OrthoDB" id="9814042at2"/>
<protein>
    <submittedName>
        <fullName evidence="5">Fimbrial biogenesis and twitching motility protein PilF</fullName>
    </submittedName>
</protein>
<dbReference type="HOGENOM" id="CLU_003728_7_0_6"/>
<dbReference type="SUPFAM" id="SSF48452">
    <property type="entry name" value="TPR-like"/>
    <property type="match status" value="1"/>
</dbReference>
<dbReference type="Pfam" id="PF13432">
    <property type="entry name" value="TPR_16"/>
    <property type="match status" value="2"/>
</dbReference>
<evidence type="ECO:0000313" key="6">
    <source>
        <dbReference type="Proteomes" id="UP000032414"/>
    </source>
</evidence>
<feature type="chain" id="PRO_5001942997" evidence="4">
    <location>
        <begin position="24"/>
        <end position="258"/>
    </location>
</feature>
<dbReference type="InterPro" id="IPR011990">
    <property type="entry name" value="TPR-like_helical_dom_sf"/>
</dbReference>
<dbReference type="KEGG" id="tmc:LMI_1491"/>
<dbReference type="EMBL" id="LN614830">
    <property type="protein sequence ID" value="CEG60796.1"/>
    <property type="molecule type" value="Genomic_DNA"/>
</dbReference>
<dbReference type="PROSITE" id="PS50005">
    <property type="entry name" value="TPR"/>
    <property type="match status" value="2"/>
</dbReference>
<dbReference type="PANTHER" id="PTHR44186">
    <property type="match status" value="1"/>
</dbReference>
<evidence type="ECO:0000256" key="4">
    <source>
        <dbReference type="SAM" id="SignalP"/>
    </source>
</evidence>
<keyword evidence="2 3" id="KW-0802">TPR repeat</keyword>
<organism evidence="5 6">
    <name type="scientific">Legionella micdadei</name>
    <name type="common">Tatlockia micdadei</name>
    <dbReference type="NCBI Taxonomy" id="451"/>
    <lineage>
        <taxon>Bacteria</taxon>
        <taxon>Pseudomonadati</taxon>
        <taxon>Pseudomonadota</taxon>
        <taxon>Gammaproteobacteria</taxon>
        <taxon>Legionellales</taxon>
        <taxon>Legionellaceae</taxon>
        <taxon>Legionella</taxon>
    </lineage>
</organism>
<name>A0A098GH34_LEGMI</name>
<dbReference type="Gene3D" id="1.25.40.10">
    <property type="entry name" value="Tetratricopeptide repeat domain"/>
    <property type="match status" value="1"/>
</dbReference>
<feature type="repeat" description="TPR" evidence="3">
    <location>
        <begin position="144"/>
        <end position="177"/>
    </location>
</feature>
<accession>A0A098GH34</accession>
<evidence type="ECO:0000256" key="1">
    <source>
        <dbReference type="ARBA" id="ARBA00022737"/>
    </source>
</evidence>
<sequence length="258" mass="29031">MLNLFRLLLVLGLILLQACQSKATFNAEQSMQTRKQNEAASYNTQLGLVYLKQGERPRAKRKLLTALKLAPKSPDVNAAMAYYLEMTGDIKQARIFYKKALSLASNRGVQLNNYGAFLCRLGRYKQAEGYFLNAVKDVYYVNSAGAYENAGLCLAAIPDYPKARSYFAKALKQDPQRKQSLYELVKIELKENQAEKALMHLQNYSEMTMNDSKLLAMAIEAAQRAGNTASETIYKQQMIKLHHFTDSTGEKNDNSNNG</sequence>
<dbReference type="STRING" id="451.B6N58_08120"/>
<dbReference type="InterPro" id="IPR019734">
    <property type="entry name" value="TPR_rpt"/>
</dbReference>
<proteinExistence type="predicted"/>
<dbReference type="InterPro" id="IPR013360">
    <property type="entry name" value="Pilus_4_PilW"/>
</dbReference>
<feature type="repeat" description="TPR" evidence="3">
    <location>
        <begin position="40"/>
        <end position="73"/>
    </location>
</feature>
<gene>
    <name evidence="5" type="primary">pilF</name>
    <name evidence="5" type="ORF">LMI_1491</name>
</gene>
<dbReference type="AlphaFoldDB" id="A0A098GH34"/>
<evidence type="ECO:0000256" key="2">
    <source>
        <dbReference type="ARBA" id="ARBA00022803"/>
    </source>
</evidence>
<keyword evidence="1" id="KW-0677">Repeat</keyword>
<evidence type="ECO:0000256" key="3">
    <source>
        <dbReference type="PROSITE-ProRule" id="PRU00339"/>
    </source>
</evidence>
<reference evidence="6" key="1">
    <citation type="submission" date="2014-09" db="EMBL/GenBank/DDBJ databases">
        <authorList>
            <person name="Gomez-Valero L."/>
        </authorList>
    </citation>
    <scope>NUCLEOTIDE SEQUENCE [LARGE SCALE GENOMIC DNA]</scope>
    <source>
        <strain evidence="6">ATCC33218</strain>
    </source>
</reference>
<dbReference type="NCBIfam" id="TIGR02521">
    <property type="entry name" value="type_IV_pilW"/>
    <property type="match status" value="1"/>
</dbReference>
<dbReference type="RefSeq" id="WP_102010547.1">
    <property type="nucleotide sequence ID" value="NZ_CP020614.1"/>
</dbReference>
<dbReference type="PANTHER" id="PTHR44186:SF1">
    <property type="entry name" value="BARDET-BIEDL SYNDROME 4 PROTEIN"/>
    <property type="match status" value="1"/>
</dbReference>
<evidence type="ECO:0000313" key="5">
    <source>
        <dbReference type="EMBL" id="CEG60796.1"/>
    </source>
</evidence>
<dbReference type="SMART" id="SM00028">
    <property type="entry name" value="TPR"/>
    <property type="match status" value="3"/>
</dbReference>